<proteinExistence type="predicted"/>
<organism evidence="1 2">
    <name type="scientific">Hibiscus sabdariffa</name>
    <name type="common">roselle</name>
    <dbReference type="NCBI Taxonomy" id="183260"/>
    <lineage>
        <taxon>Eukaryota</taxon>
        <taxon>Viridiplantae</taxon>
        <taxon>Streptophyta</taxon>
        <taxon>Embryophyta</taxon>
        <taxon>Tracheophyta</taxon>
        <taxon>Spermatophyta</taxon>
        <taxon>Magnoliopsida</taxon>
        <taxon>eudicotyledons</taxon>
        <taxon>Gunneridae</taxon>
        <taxon>Pentapetalae</taxon>
        <taxon>rosids</taxon>
        <taxon>malvids</taxon>
        <taxon>Malvales</taxon>
        <taxon>Malvaceae</taxon>
        <taxon>Malvoideae</taxon>
        <taxon>Hibiscus</taxon>
    </lineage>
</organism>
<protein>
    <submittedName>
        <fullName evidence="1">Uncharacterized protein</fullName>
    </submittedName>
</protein>
<reference evidence="1 2" key="1">
    <citation type="journal article" date="2024" name="G3 (Bethesda)">
        <title>Genome assembly of Hibiscus sabdariffa L. provides insights into metabolisms of medicinal natural products.</title>
        <authorList>
            <person name="Kim T."/>
        </authorList>
    </citation>
    <scope>NUCLEOTIDE SEQUENCE [LARGE SCALE GENOMIC DNA]</scope>
    <source>
        <strain evidence="1">TK-2024</strain>
        <tissue evidence="1">Old leaves</tissue>
    </source>
</reference>
<dbReference type="Proteomes" id="UP001472677">
    <property type="component" value="Unassembled WGS sequence"/>
</dbReference>
<accession>A0ABR2EX80</accession>
<dbReference type="EMBL" id="JBBPBM010000010">
    <property type="protein sequence ID" value="KAK8565637.1"/>
    <property type="molecule type" value="Genomic_DNA"/>
</dbReference>
<comment type="caution">
    <text evidence="1">The sequence shown here is derived from an EMBL/GenBank/DDBJ whole genome shotgun (WGS) entry which is preliminary data.</text>
</comment>
<evidence type="ECO:0000313" key="2">
    <source>
        <dbReference type="Proteomes" id="UP001472677"/>
    </source>
</evidence>
<keyword evidence="2" id="KW-1185">Reference proteome</keyword>
<gene>
    <name evidence="1" type="ORF">V6N12_059192</name>
</gene>
<evidence type="ECO:0000313" key="1">
    <source>
        <dbReference type="EMBL" id="KAK8565637.1"/>
    </source>
</evidence>
<sequence length="148" mass="17126">MLKVALHEPQTSHWTSYLTRDRHVPVTHAALAKCHPLVRTDATGRNRRTAKRRQERAPRSIAGDAFTDLTSQYGNLWLRFEMGEVEFHFPLEIVVAEISPYSSPKLSFWCFRILVIHGYISRFGVNGFVLQYIAIISFFGVQKRLCYL</sequence>
<name>A0ABR2EX80_9ROSI</name>